<dbReference type="AlphaFoldDB" id="A0A1M7I0H0"/>
<name>A0A1M7I0H0_9BACT</name>
<gene>
    <name evidence="3" type="ORF">SAMN04488057_101136</name>
</gene>
<dbReference type="EMBL" id="FRCY01000001">
    <property type="protein sequence ID" value="SHM34210.1"/>
    <property type="molecule type" value="Genomic_DNA"/>
</dbReference>
<proteinExistence type="predicted"/>
<dbReference type="PROSITE" id="PS51257">
    <property type="entry name" value="PROKAR_LIPOPROTEIN"/>
    <property type="match status" value="1"/>
</dbReference>
<dbReference type="Proteomes" id="UP000184513">
    <property type="component" value="Unassembled WGS sequence"/>
</dbReference>
<accession>A0A1M7I0H0</accession>
<keyword evidence="4" id="KW-1185">Reference proteome</keyword>
<feature type="domain" description="DUF4382" evidence="2">
    <location>
        <begin position="30"/>
        <end position="173"/>
    </location>
</feature>
<keyword evidence="1" id="KW-0732">Signal</keyword>
<dbReference type="OrthoDB" id="2111471at2"/>
<protein>
    <recommendedName>
        <fullName evidence="2">DUF4382 domain-containing protein</fullName>
    </recommendedName>
</protein>
<dbReference type="InterPro" id="IPR025491">
    <property type="entry name" value="DUF4382"/>
</dbReference>
<sequence>MSKTFLALWMAMLSGLFMSCDDVTSENRSLVNILLVDAPGDFDEVWIEVLGVEILPAGSRGSTENANWIRIPYRAASNTVKISDLVNDERLLLGRTEIQSGLVSKIRLLLGREMYLIQDGIRIDLAADLDLADKLEMDIAVDALPGFSYDIFLDMDLAGSIVPAANGSFLLDPKLRAFDPAGAATIRGRILPGNVAPHVYVRSTTDTLSTLTAGNGGFYLQGITPNTYQVFIEAPAGYLDTAFDVAVSGDTLLTLPSINLRPQLP</sequence>
<reference evidence="3 4" key="1">
    <citation type="submission" date="2016-11" db="EMBL/GenBank/DDBJ databases">
        <authorList>
            <person name="Jaros S."/>
            <person name="Januszkiewicz K."/>
            <person name="Wedrychowicz H."/>
        </authorList>
    </citation>
    <scope>NUCLEOTIDE SEQUENCE [LARGE SCALE GENOMIC DNA]</scope>
    <source>
        <strain evidence="3 4">CGMCC 1.6102</strain>
    </source>
</reference>
<dbReference type="STRING" id="388280.SAMN04488057_101136"/>
<dbReference type="InterPro" id="IPR013784">
    <property type="entry name" value="Carb-bd-like_fold"/>
</dbReference>
<dbReference type="RefSeq" id="WP_073090172.1">
    <property type="nucleotide sequence ID" value="NZ_FRCY01000001.1"/>
</dbReference>
<feature type="signal peptide" evidence="1">
    <location>
        <begin position="1"/>
        <end position="19"/>
    </location>
</feature>
<dbReference type="GO" id="GO:0030246">
    <property type="term" value="F:carbohydrate binding"/>
    <property type="evidence" value="ECO:0007669"/>
    <property type="project" value="InterPro"/>
</dbReference>
<evidence type="ECO:0000256" key="1">
    <source>
        <dbReference type="SAM" id="SignalP"/>
    </source>
</evidence>
<dbReference type="Pfam" id="PF14321">
    <property type="entry name" value="DUF4382"/>
    <property type="match status" value="1"/>
</dbReference>
<organism evidence="3 4">
    <name type="scientific">Cyclobacterium lianum</name>
    <dbReference type="NCBI Taxonomy" id="388280"/>
    <lineage>
        <taxon>Bacteria</taxon>
        <taxon>Pseudomonadati</taxon>
        <taxon>Bacteroidota</taxon>
        <taxon>Cytophagia</taxon>
        <taxon>Cytophagales</taxon>
        <taxon>Cyclobacteriaceae</taxon>
        <taxon>Cyclobacterium</taxon>
    </lineage>
</organism>
<evidence type="ECO:0000313" key="4">
    <source>
        <dbReference type="Proteomes" id="UP000184513"/>
    </source>
</evidence>
<feature type="chain" id="PRO_5012432581" description="DUF4382 domain-containing protein" evidence="1">
    <location>
        <begin position="20"/>
        <end position="265"/>
    </location>
</feature>
<dbReference type="SUPFAM" id="SSF49452">
    <property type="entry name" value="Starch-binding domain-like"/>
    <property type="match status" value="1"/>
</dbReference>
<evidence type="ECO:0000313" key="3">
    <source>
        <dbReference type="EMBL" id="SHM34210.1"/>
    </source>
</evidence>
<evidence type="ECO:0000259" key="2">
    <source>
        <dbReference type="Pfam" id="PF14321"/>
    </source>
</evidence>